<sequence length="101" mass="11302">MRFDMSRSFPTIILVFDEGKDRKVIGTAREAAQLLLKEWPTDDGEEFLTAVRTCLEVLTGDTDPEKLHEAIVRAAYEAGIAAITTDNSLGIFRIYPVSQVR</sequence>
<reference evidence="1" key="2">
    <citation type="journal article" date="2016" name="Front. Microbiol.">
        <title>The Regulatory Protein RosR Affects Rhizobium leguminosarum bv. trifolii Protein Profiles, Cell Surface Properties, and Symbiosis with Clover.</title>
        <authorList>
            <person name="Rachwal K."/>
            <person name="Boguszewska A."/>
            <person name="Kopcinska J."/>
            <person name="Karas M."/>
            <person name="Tchorzewski M."/>
            <person name="Janczarek M."/>
        </authorList>
    </citation>
    <scope>NUCLEOTIDE SEQUENCE</scope>
    <source>
        <strain evidence="1">Rt24.2</strain>
    </source>
</reference>
<evidence type="ECO:0000313" key="1">
    <source>
        <dbReference type="EMBL" id="AOO92908.1"/>
    </source>
</evidence>
<dbReference type="RefSeq" id="WP_018448465.1">
    <property type="nucleotide sequence ID" value="NZ_MAMO01000151.1"/>
</dbReference>
<evidence type="ECO:0008006" key="2">
    <source>
        <dbReference type="Google" id="ProtNLM"/>
    </source>
</evidence>
<dbReference type="InterPro" id="IPR010385">
    <property type="entry name" value="DUF982"/>
</dbReference>
<protein>
    <recommendedName>
        <fullName evidence="2">DUF982 domain-containing protein</fullName>
    </recommendedName>
</protein>
<organism evidence="1">
    <name type="scientific">Rhizobium leguminosarum bv. trifolii</name>
    <dbReference type="NCBI Taxonomy" id="386"/>
    <lineage>
        <taxon>Bacteria</taxon>
        <taxon>Pseudomonadati</taxon>
        <taxon>Pseudomonadota</taxon>
        <taxon>Alphaproteobacteria</taxon>
        <taxon>Hyphomicrobiales</taxon>
        <taxon>Rhizobiaceae</taxon>
        <taxon>Rhizobium/Agrobacterium group</taxon>
        <taxon>Rhizobium</taxon>
    </lineage>
</organism>
<dbReference type="AlphaFoldDB" id="A0A1B8R6A8"/>
<reference evidence="1" key="1">
    <citation type="journal article" date="2015" name="BMC Genomics">
        <title>Transcriptome profiling of a Rhizobium leguminosarum bv. trifolii rosR mutant reveals the role of the transcriptional regulator RosR in motility, synthesis of cell-surface components, and other cellular processes.</title>
        <authorList>
            <person name="Rachwal K."/>
            <person name="Matczynska E."/>
            <person name="Janczarek M."/>
        </authorList>
    </citation>
    <scope>NUCLEOTIDE SEQUENCE</scope>
    <source>
        <strain evidence="1">Rt24.2</strain>
    </source>
</reference>
<dbReference type="Gene3D" id="6.10.250.730">
    <property type="match status" value="1"/>
</dbReference>
<proteinExistence type="predicted"/>
<name>A0A1B8R6A8_RHILT</name>
<accession>A0A1B8R6A8</accession>
<dbReference type="Pfam" id="PF06169">
    <property type="entry name" value="DUF982"/>
    <property type="match status" value="1"/>
</dbReference>
<dbReference type="EMBL" id="KX490544">
    <property type="protein sequence ID" value="AOO92908.1"/>
    <property type="molecule type" value="Genomic_DNA"/>
</dbReference>